<sequence length="197" mass="22055">ASYNPSSSSQKGHRCDYGRRQSVTEGQGSIDDFQITKLCHSEADNTVLHSNRSYTATKILSGHIQSQPEGLQKCIAAQRVPDPCRPVENLHGLLPDCEKIPGPSQHLQVTQLMASIDGKKEHDAFNNRMEEKPPSTTQTSSKNSFSSQKKKSNVKKQPNTQNKGKGKAPATKTYSQGYRIPNFRGMPWKMYPRWPEQ</sequence>
<feature type="non-terminal residue" evidence="2">
    <location>
        <position position="1"/>
    </location>
</feature>
<feature type="compositionally biased region" description="Low complexity" evidence="1">
    <location>
        <begin position="135"/>
        <end position="147"/>
    </location>
</feature>
<keyword evidence="3" id="KW-1185">Reference proteome</keyword>
<feature type="region of interest" description="Disordered" evidence="1">
    <location>
        <begin position="1"/>
        <end position="27"/>
    </location>
</feature>
<accession>A0A9Q3EU95</accession>
<evidence type="ECO:0000313" key="2">
    <source>
        <dbReference type="EMBL" id="MBW0523907.1"/>
    </source>
</evidence>
<dbReference type="Proteomes" id="UP000765509">
    <property type="component" value="Unassembled WGS sequence"/>
</dbReference>
<reference evidence="2" key="1">
    <citation type="submission" date="2021-03" db="EMBL/GenBank/DDBJ databases">
        <title>Draft genome sequence of rust myrtle Austropuccinia psidii MF-1, a brazilian biotype.</title>
        <authorList>
            <person name="Quecine M.C."/>
            <person name="Pachon D.M.R."/>
            <person name="Bonatelli M.L."/>
            <person name="Correr F.H."/>
            <person name="Franceschini L.M."/>
            <person name="Leite T.F."/>
            <person name="Margarido G.R.A."/>
            <person name="Almeida C.A."/>
            <person name="Ferrarezi J.A."/>
            <person name="Labate C.A."/>
        </authorList>
    </citation>
    <scope>NUCLEOTIDE SEQUENCE</scope>
    <source>
        <strain evidence="2">MF-1</strain>
    </source>
</reference>
<dbReference type="EMBL" id="AVOT02030652">
    <property type="protein sequence ID" value="MBW0523907.1"/>
    <property type="molecule type" value="Genomic_DNA"/>
</dbReference>
<protein>
    <submittedName>
        <fullName evidence="2">Uncharacterized protein</fullName>
    </submittedName>
</protein>
<organism evidence="2 3">
    <name type="scientific">Austropuccinia psidii MF-1</name>
    <dbReference type="NCBI Taxonomy" id="1389203"/>
    <lineage>
        <taxon>Eukaryota</taxon>
        <taxon>Fungi</taxon>
        <taxon>Dikarya</taxon>
        <taxon>Basidiomycota</taxon>
        <taxon>Pucciniomycotina</taxon>
        <taxon>Pucciniomycetes</taxon>
        <taxon>Pucciniales</taxon>
        <taxon>Sphaerophragmiaceae</taxon>
        <taxon>Austropuccinia</taxon>
    </lineage>
</organism>
<evidence type="ECO:0000256" key="1">
    <source>
        <dbReference type="SAM" id="MobiDB-lite"/>
    </source>
</evidence>
<gene>
    <name evidence="2" type="ORF">O181_063622</name>
</gene>
<comment type="caution">
    <text evidence="2">The sequence shown here is derived from an EMBL/GenBank/DDBJ whole genome shotgun (WGS) entry which is preliminary data.</text>
</comment>
<evidence type="ECO:0000313" key="3">
    <source>
        <dbReference type="Proteomes" id="UP000765509"/>
    </source>
</evidence>
<feature type="compositionally biased region" description="Polar residues" evidence="1">
    <location>
        <begin position="1"/>
        <end position="10"/>
    </location>
</feature>
<feature type="region of interest" description="Disordered" evidence="1">
    <location>
        <begin position="127"/>
        <end position="197"/>
    </location>
</feature>
<dbReference type="AlphaFoldDB" id="A0A9Q3EU95"/>
<proteinExistence type="predicted"/>
<name>A0A9Q3EU95_9BASI</name>